<dbReference type="GO" id="GO:0004672">
    <property type="term" value="F:protein kinase activity"/>
    <property type="evidence" value="ECO:0007669"/>
    <property type="project" value="InterPro"/>
</dbReference>
<evidence type="ECO:0000256" key="15">
    <source>
        <dbReference type="SAM" id="MobiDB-lite"/>
    </source>
</evidence>
<dbReference type="InterPro" id="IPR001245">
    <property type="entry name" value="Ser-Thr/Tyr_kinase_cat_dom"/>
</dbReference>
<keyword evidence="12" id="KW-0294">Fucose metabolism</keyword>
<organism evidence="19 20">
    <name type="scientific">Anisodus tanguticus</name>
    <dbReference type="NCBI Taxonomy" id="243964"/>
    <lineage>
        <taxon>Eukaryota</taxon>
        <taxon>Viridiplantae</taxon>
        <taxon>Streptophyta</taxon>
        <taxon>Embryophyta</taxon>
        <taxon>Tracheophyta</taxon>
        <taxon>Spermatophyta</taxon>
        <taxon>Magnoliopsida</taxon>
        <taxon>eudicotyledons</taxon>
        <taxon>Gunneridae</taxon>
        <taxon>Pentapetalae</taxon>
        <taxon>asterids</taxon>
        <taxon>lamiids</taxon>
        <taxon>Solanales</taxon>
        <taxon>Solanaceae</taxon>
        <taxon>Solanoideae</taxon>
        <taxon>Hyoscyameae</taxon>
        <taxon>Anisodus</taxon>
    </lineage>
</organism>
<dbReference type="GO" id="GO:0006004">
    <property type="term" value="P:fucose metabolic process"/>
    <property type="evidence" value="ECO:0007669"/>
    <property type="project" value="UniProtKB-KW"/>
</dbReference>
<reference evidence="19" key="1">
    <citation type="submission" date="2023-12" db="EMBL/GenBank/DDBJ databases">
        <title>Genome assembly of Anisodus tanguticus.</title>
        <authorList>
            <person name="Wang Y.-J."/>
        </authorList>
    </citation>
    <scope>NUCLEOTIDE SEQUENCE</scope>
    <source>
        <strain evidence="19">KB-2021</strain>
        <tissue evidence="19">Leaf</tissue>
    </source>
</reference>
<dbReference type="GO" id="GO:0005524">
    <property type="term" value="F:ATP binding"/>
    <property type="evidence" value="ECO:0007669"/>
    <property type="project" value="InterPro"/>
</dbReference>
<feature type="transmembrane region" description="Helical" evidence="16">
    <location>
        <begin position="306"/>
        <end position="329"/>
    </location>
</feature>
<dbReference type="PANTHER" id="PTHR31933:SF9">
    <property type="entry name" value="O-FUCOSYLTRANSFERASE 2"/>
    <property type="match status" value="1"/>
</dbReference>
<evidence type="ECO:0000313" key="19">
    <source>
        <dbReference type="EMBL" id="KAK4360905.1"/>
    </source>
</evidence>
<dbReference type="GO" id="GO:0050832">
    <property type="term" value="P:defense response to fungus"/>
    <property type="evidence" value="ECO:0007669"/>
    <property type="project" value="UniProtKB-ARBA"/>
</dbReference>
<feature type="compositionally biased region" description="Pro residues" evidence="15">
    <location>
        <begin position="256"/>
        <end position="269"/>
    </location>
</feature>
<dbReference type="AlphaFoldDB" id="A0AAE1RZV6"/>
<keyword evidence="10 16" id="KW-0472">Membrane</keyword>
<evidence type="ECO:0000256" key="6">
    <source>
        <dbReference type="ARBA" id="ARBA00022692"/>
    </source>
</evidence>
<dbReference type="InterPro" id="IPR032675">
    <property type="entry name" value="LRR_dom_sf"/>
</dbReference>
<feature type="chain" id="PRO_5042096848" description="O-fucosyltransferase family protein" evidence="17">
    <location>
        <begin position="28"/>
        <end position="976"/>
    </location>
</feature>
<dbReference type="Gene3D" id="3.80.10.10">
    <property type="entry name" value="Ribonuclease Inhibitor"/>
    <property type="match status" value="1"/>
</dbReference>
<dbReference type="GO" id="GO:0016757">
    <property type="term" value="F:glycosyltransferase activity"/>
    <property type="evidence" value="ECO:0007669"/>
    <property type="project" value="UniProtKB-KW"/>
</dbReference>
<dbReference type="Pfam" id="PF00560">
    <property type="entry name" value="LRR_1"/>
    <property type="match status" value="1"/>
</dbReference>
<dbReference type="InterPro" id="IPR000719">
    <property type="entry name" value="Prot_kinase_dom"/>
</dbReference>
<evidence type="ECO:0000256" key="14">
    <source>
        <dbReference type="ARBA" id="ARBA00030350"/>
    </source>
</evidence>
<dbReference type="SUPFAM" id="SSF52058">
    <property type="entry name" value="L domain-like"/>
    <property type="match status" value="1"/>
</dbReference>
<keyword evidence="5" id="KW-0808">Transferase</keyword>
<evidence type="ECO:0000256" key="17">
    <source>
        <dbReference type="SAM" id="SignalP"/>
    </source>
</evidence>
<dbReference type="FunFam" id="3.30.200.20:FF:000125">
    <property type="entry name" value="Protein STRUBBELIG-RECEPTOR FAMILY 8"/>
    <property type="match status" value="1"/>
</dbReference>
<comment type="similarity">
    <text evidence="2">Belongs to the glycosyltransferase GT106 family.</text>
</comment>
<comment type="caution">
    <text evidence="19">The sequence shown here is derived from an EMBL/GenBank/DDBJ whole genome shotgun (WGS) entry which is preliminary data.</text>
</comment>
<keyword evidence="11" id="KW-0675">Receptor</keyword>
<dbReference type="InterPro" id="IPR001611">
    <property type="entry name" value="Leu-rich_rpt"/>
</dbReference>
<dbReference type="Pfam" id="PF10250">
    <property type="entry name" value="O-FucT"/>
    <property type="match status" value="1"/>
</dbReference>
<evidence type="ECO:0000256" key="1">
    <source>
        <dbReference type="ARBA" id="ARBA00004370"/>
    </source>
</evidence>
<dbReference type="InterPro" id="IPR013210">
    <property type="entry name" value="LRR_N_plant-typ"/>
</dbReference>
<dbReference type="EMBL" id="JAVYJV010000010">
    <property type="protein sequence ID" value="KAK4360905.1"/>
    <property type="molecule type" value="Genomic_DNA"/>
</dbReference>
<comment type="subcellular location">
    <subcellularLocation>
        <location evidence="1">Membrane</location>
    </subcellularLocation>
</comment>
<dbReference type="FunFam" id="3.80.10.10:FF:000062">
    <property type="entry name" value="protein STRUBBELIG-RECEPTOR FAMILY 3"/>
    <property type="match status" value="1"/>
</dbReference>
<evidence type="ECO:0000256" key="2">
    <source>
        <dbReference type="ARBA" id="ARBA00007737"/>
    </source>
</evidence>
<keyword evidence="6 16" id="KW-0812">Transmembrane</keyword>
<evidence type="ECO:0000256" key="10">
    <source>
        <dbReference type="ARBA" id="ARBA00023136"/>
    </source>
</evidence>
<dbReference type="Proteomes" id="UP001291623">
    <property type="component" value="Unassembled WGS sequence"/>
</dbReference>
<sequence>MNRNSCKQEALFTPLLVVVILAVFCNSSFVVEGNTDPNDLQALQVLYTSLNSPSQLTNWKSNGGDPCGESWKGITCQTASVVSIQIPDLGLNGTLGYMLNGLTSLKNLDMSGNNIHDSIPYQLPPNLTSLNLANNNISGNIPYSIAGMLTLNYLNISRNSLSQTIGDVFTNHSDLGALDLSSNDFSGDLPSSFSMLTNLSTLHLQNNQLSGTLNILVGLPLTNLNVAKNHFNGWIPNELLSIPNFIYDGNSFANGPAPPPPPFTPPPPGRSRNNHNHSPNSRTRPGSDGQRSSEDGDKKKGLTTGAIVGIALGSSLAILFSLVALVFCFRRGKGKEIATRPSTGSLSVSTDKVNMEVQEQRAKPAAAVADLKPPPTEKVTVEMIEGKNGSVRRVKSPITASSYTVAALQTATNSFSQENLIGEGSLGRVYRAEFPNGKIMAIKKIDSAALSLQEEDNFLEAVSNMSRLRHPNIVQLIGYCAEHGQRLLVYDHVANGSLHDMLHFADERSGLLTWNARVRVALGTARALDSRVRSEQSLVRWATPQLHDIDALSKMVDPSLNGMYPAKSLSRLADVIALCVQPEPEFRPPMSEVVQALVRLMQRASVVKRRSSDESAFTYKTPDHETFFQHKLWLPAGYLISVFSLEIASFVPSVYDKGLMHIAFNWIFLLVFQSLNWSILASEVLNKEGRNGYIIVTANGGINQQRVAVCNIVAVARLLNATLVLPKFLYSSVWKDASQFGDIYQEEHFIDYLKPDIHVVRELPLELQSLDLEDIGSLVTDADVVKEAKPSFYKKYILPILHKNRVVHFLGFGNRLASDPLPLQVQRLRCRCNFHALKFVPKIEETGALLIRRMRQNVTRLGPLGRHLVGSFSKSMMKGERNHGTKVARYLALHLRFEIDMVAHSLCEYDGGEEEINELEAYREIHFPALVELKKTKKSRVRAVEATTSISVGCLHHTPWDAAFLQTLLTQDALCN</sequence>
<keyword evidence="8" id="KW-0677">Repeat</keyword>
<feature type="compositionally biased region" description="Basic and acidic residues" evidence="15">
    <location>
        <begin position="291"/>
        <end position="300"/>
    </location>
</feature>
<evidence type="ECO:0000256" key="8">
    <source>
        <dbReference type="ARBA" id="ARBA00022737"/>
    </source>
</evidence>
<keyword evidence="7 17" id="KW-0732">Signal</keyword>
<accession>A0AAE1RZV6</accession>
<name>A0AAE1RZV6_9SOLA</name>
<dbReference type="PANTHER" id="PTHR31933">
    <property type="entry name" value="O-FUCOSYLTRANSFERASE 2-RELATED"/>
    <property type="match status" value="1"/>
</dbReference>
<feature type="region of interest" description="Disordered" evidence="15">
    <location>
        <begin position="253"/>
        <end position="301"/>
    </location>
</feature>
<evidence type="ECO:0000256" key="4">
    <source>
        <dbReference type="ARBA" id="ARBA00022676"/>
    </source>
</evidence>
<evidence type="ECO:0000313" key="20">
    <source>
        <dbReference type="Proteomes" id="UP001291623"/>
    </source>
</evidence>
<dbReference type="InterPro" id="IPR019378">
    <property type="entry name" value="GDP-Fuc_O-FucTrfase"/>
</dbReference>
<dbReference type="PROSITE" id="PS50011">
    <property type="entry name" value="PROTEIN_KINASE_DOM"/>
    <property type="match status" value="1"/>
</dbReference>
<dbReference type="Gene3D" id="3.30.200.20">
    <property type="entry name" value="Phosphorylase Kinase, domain 1"/>
    <property type="match status" value="1"/>
</dbReference>
<gene>
    <name evidence="19" type="ORF">RND71_019857</name>
</gene>
<evidence type="ECO:0000259" key="18">
    <source>
        <dbReference type="PROSITE" id="PS50011"/>
    </source>
</evidence>
<feature type="domain" description="Protein kinase" evidence="18">
    <location>
        <begin position="415"/>
        <end position="792"/>
    </location>
</feature>
<dbReference type="InterPro" id="IPR011009">
    <property type="entry name" value="Kinase-like_dom_sf"/>
</dbReference>
<keyword evidence="3" id="KW-0433">Leucine-rich repeat</keyword>
<evidence type="ECO:0000256" key="11">
    <source>
        <dbReference type="ARBA" id="ARBA00023170"/>
    </source>
</evidence>
<dbReference type="GO" id="GO:0016020">
    <property type="term" value="C:membrane"/>
    <property type="evidence" value="ECO:0007669"/>
    <property type="project" value="UniProtKB-SubCell"/>
</dbReference>
<protein>
    <recommendedName>
        <fullName evidence="14">O-fucosyltransferase family protein</fullName>
    </recommendedName>
</protein>
<feature type="signal peptide" evidence="17">
    <location>
        <begin position="1"/>
        <end position="27"/>
    </location>
</feature>
<evidence type="ECO:0000256" key="9">
    <source>
        <dbReference type="ARBA" id="ARBA00022989"/>
    </source>
</evidence>
<evidence type="ECO:0000256" key="16">
    <source>
        <dbReference type="SAM" id="Phobius"/>
    </source>
</evidence>
<dbReference type="Pfam" id="PF13855">
    <property type="entry name" value="LRR_8"/>
    <property type="match status" value="1"/>
</dbReference>
<evidence type="ECO:0000256" key="12">
    <source>
        <dbReference type="ARBA" id="ARBA00023253"/>
    </source>
</evidence>
<evidence type="ECO:0000256" key="3">
    <source>
        <dbReference type="ARBA" id="ARBA00022614"/>
    </source>
</evidence>
<dbReference type="Pfam" id="PF07714">
    <property type="entry name" value="PK_Tyr_Ser-Thr"/>
    <property type="match status" value="1"/>
</dbReference>
<keyword evidence="20" id="KW-1185">Reference proteome</keyword>
<keyword evidence="13" id="KW-0119">Carbohydrate metabolism</keyword>
<evidence type="ECO:0000256" key="7">
    <source>
        <dbReference type="ARBA" id="ARBA00022729"/>
    </source>
</evidence>
<dbReference type="Pfam" id="PF08263">
    <property type="entry name" value="LRRNT_2"/>
    <property type="match status" value="1"/>
</dbReference>
<dbReference type="InterPro" id="IPR052272">
    <property type="entry name" value="GT106_glycosyltransferase"/>
</dbReference>
<dbReference type="SUPFAM" id="SSF56112">
    <property type="entry name" value="Protein kinase-like (PK-like)"/>
    <property type="match status" value="1"/>
</dbReference>
<evidence type="ECO:0000256" key="13">
    <source>
        <dbReference type="ARBA" id="ARBA00023277"/>
    </source>
</evidence>
<evidence type="ECO:0000256" key="5">
    <source>
        <dbReference type="ARBA" id="ARBA00022679"/>
    </source>
</evidence>
<dbReference type="Gene3D" id="1.10.510.10">
    <property type="entry name" value="Transferase(Phosphotransferase) domain 1"/>
    <property type="match status" value="1"/>
</dbReference>
<keyword evidence="4" id="KW-0328">Glycosyltransferase</keyword>
<proteinExistence type="inferred from homology"/>
<keyword evidence="9 16" id="KW-1133">Transmembrane helix</keyword>